<proteinExistence type="predicted"/>
<sequence length="51" mass="6415">MPQMAPISWMSLYMYFTILFMLTCMMNYFMVKYLPKTQTIKMKKNINFWKW</sequence>
<evidence type="ECO:0000256" key="1">
    <source>
        <dbReference type="SAM" id="Phobius"/>
    </source>
</evidence>
<keyword evidence="2" id="KW-0496">Mitochondrion</keyword>
<organism evidence="2">
    <name type="scientific">Cyclorhipidion bodoanum</name>
    <dbReference type="NCBI Taxonomy" id="2566501"/>
    <lineage>
        <taxon>Eukaryota</taxon>
        <taxon>Metazoa</taxon>
        <taxon>Ecdysozoa</taxon>
        <taxon>Arthropoda</taxon>
        <taxon>Hexapoda</taxon>
        <taxon>Insecta</taxon>
        <taxon>Pterygota</taxon>
        <taxon>Neoptera</taxon>
        <taxon>Endopterygota</taxon>
        <taxon>Coleoptera</taxon>
        <taxon>Polyphaga</taxon>
        <taxon>Cucujiformia</taxon>
        <taxon>Curculionidae</taxon>
        <taxon>Scolytinae</taxon>
        <taxon>Cyclorhipidion</taxon>
    </lineage>
</organism>
<name>A0A343A6N9_9CUCU</name>
<accession>A0A343A6N9</accession>
<dbReference type="AlphaFoldDB" id="A0A343A6N9"/>
<keyword evidence="1" id="KW-1133">Transmembrane helix</keyword>
<evidence type="ECO:0000313" key="2">
    <source>
        <dbReference type="EMBL" id="AOY40244.1"/>
    </source>
</evidence>
<keyword evidence="1" id="KW-0472">Membrane</keyword>
<keyword evidence="1" id="KW-0812">Transmembrane</keyword>
<geneLocation type="mitochondrion" evidence="2"/>
<gene>
    <name evidence="2" type="primary">atp8</name>
</gene>
<dbReference type="GeneID" id="34948415"/>
<protein>
    <submittedName>
        <fullName evidence="2">ATP synthase F0 subunit 8</fullName>
    </submittedName>
</protein>
<dbReference type="EMBL" id="KX035219">
    <property type="protein sequence ID" value="AOY40244.1"/>
    <property type="molecule type" value="Genomic_DNA"/>
</dbReference>
<dbReference type="RefSeq" id="YP_009442023.1">
    <property type="nucleotide sequence ID" value="NC_036295.1"/>
</dbReference>
<feature type="transmembrane region" description="Helical" evidence="1">
    <location>
        <begin position="12"/>
        <end position="34"/>
    </location>
</feature>
<reference evidence="2" key="1">
    <citation type="submission" date="2016-04" db="EMBL/GenBank/DDBJ databases">
        <title>Mitochondria of Scolytid beetles.</title>
        <authorList>
            <person name="Miller K."/>
            <person name="Linard B."/>
            <person name="Vogler A.P."/>
        </authorList>
    </citation>
    <scope>NUCLEOTIDE SEQUENCE</scope>
</reference>